<gene>
    <name evidence="3" type="ORF">C7389_12728</name>
</gene>
<evidence type="ECO:0000259" key="2">
    <source>
        <dbReference type="SMART" id="SM00867"/>
    </source>
</evidence>
<evidence type="ECO:0000313" key="4">
    <source>
        <dbReference type="Proteomes" id="UP000295129"/>
    </source>
</evidence>
<dbReference type="Gene3D" id="2.40.128.110">
    <property type="entry name" value="Lipid/polyisoprenoid-binding, YceI-like"/>
    <property type="match status" value="1"/>
</dbReference>
<name>A0A4R6DNZ3_9RHOO</name>
<dbReference type="AlphaFoldDB" id="A0A4R6DNZ3"/>
<dbReference type="PANTHER" id="PTHR34406:SF1">
    <property type="entry name" value="PROTEIN YCEI"/>
    <property type="match status" value="1"/>
</dbReference>
<proteinExistence type="predicted"/>
<dbReference type="EMBL" id="SNVV01000027">
    <property type="protein sequence ID" value="TDN46099.1"/>
    <property type="molecule type" value="Genomic_DNA"/>
</dbReference>
<feature type="domain" description="Lipid/polyisoprenoid-binding YceI-like" evidence="2">
    <location>
        <begin position="31"/>
        <end position="190"/>
    </location>
</feature>
<organism evidence="3 4">
    <name type="scientific">Azoarcus indigens</name>
    <dbReference type="NCBI Taxonomy" id="29545"/>
    <lineage>
        <taxon>Bacteria</taxon>
        <taxon>Pseudomonadati</taxon>
        <taxon>Pseudomonadota</taxon>
        <taxon>Betaproteobacteria</taxon>
        <taxon>Rhodocyclales</taxon>
        <taxon>Zoogloeaceae</taxon>
        <taxon>Azoarcus</taxon>
    </lineage>
</organism>
<dbReference type="SUPFAM" id="SSF101874">
    <property type="entry name" value="YceI-like"/>
    <property type="match status" value="1"/>
</dbReference>
<protein>
    <submittedName>
        <fullName evidence="3">Polyisoprenoid-binding protein YceI</fullName>
    </submittedName>
</protein>
<feature type="chain" id="PRO_5021019840" evidence="1">
    <location>
        <begin position="24"/>
        <end position="192"/>
    </location>
</feature>
<accession>A0A4R6DNZ3</accession>
<evidence type="ECO:0000313" key="3">
    <source>
        <dbReference type="EMBL" id="TDN46099.1"/>
    </source>
</evidence>
<dbReference type="OrthoDB" id="1247465at2"/>
<sequence>MKTSTLRQATLAAVLGLSVFTLAAPAAQAATFDQVKADASRVAFTYRQMGVAMDGKFNKFDARLNFDPAKPEAGQATVDIDVASVDAGSDEATAEVTGKTWFDAAKHPKASFKSSSVKALGGNRYEALGTLTIKGRSQNVTAPFTFDPASGAFDGSFVIKRGDFAIGEGEWADFGIVANEIQVKFHLQAAHK</sequence>
<dbReference type="InterPro" id="IPR036761">
    <property type="entry name" value="TTHA0802/YceI-like_sf"/>
</dbReference>
<keyword evidence="1" id="KW-0732">Signal</keyword>
<reference evidence="3 4" key="1">
    <citation type="submission" date="2019-03" db="EMBL/GenBank/DDBJ databases">
        <title>Genomic Encyclopedia of Type Strains, Phase IV (KMG-IV): sequencing the most valuable type-strain genomes for metagenomic binning, comparative biology and taxonomic classification.</title>
        <authorList>
            <person name="Goeker M."/>
        </authorList>
    </citation>
    <scope>NUCLEOTIDE SEQUENCE [LARGE SCALE GENOMIC DNA]</scope>
    <source>
        <strain evidence="3 4">DSM 12121</strain>
    </source>
</reference>
<evidence type="ECO:0000256" key="1">
    <source>
        <dbReference type="SAM" id="SignalP"/>
    </source>
</evidence>
<comment type="caution">
    <text evidence="3">The sequence shown here is derived from an EMBL/GenBank/DDBJ whole genome shotgun (WGS) entry which is preliminary data.</text>
</comment>
<feature type="signal peptide" evidence="1">
    <location>
        <begin position="1"/>
        <end position="23"/>
    </location>
</feature>
<dbReference type="Proteomes" id="UP000295129">
    <property type="component" value="Unassembled WGS sequence"/>
</dbReference>
<dbReference type="InterPro" id="IPR007372">
    <property type="entry name" value="Lipid/polyisoprenoid-bd_YceI"/>
</dbReference>
<dbReference type="PANTHER" id="PTHR34406">
    <property type="entry name" value="PROTEIN YCEI"/>
    <property type="match status" value="1"/>
</dbReference>
<dbReference type="Pfam" id="PF04264">
    <property type="entry name" value="YceI"/>
    <property type="match status" value="1"/>
</dbReference>
<keyword evidence="4" id="KW-1185">Reference proteome</keyword>
<dbReference type="SMART" id="SM00867">
    <property type="entry name" value="YceI"/>
    <property type="match status" value="1"/>
</dbReference>
<dbReference type="RefSeq" id="WP_133594738.1">
    <property type="nucleotide sequence ID" value="NZ_SNVV01000027.1"/>
</dbReference>